<evidence type="ECO:0000313" key="2">
    <source>
        <dbReference type="EMBL" id="KAI5311209.1"/>
    </source>
</evidence>
<accession>A0AAD4US92</accession>
<dbReference type="AlphaFoldDB" id="A0AAD4US92"/>
<comment type="caution">
    <text evidence="2">The sequence shown here is derived from an EMBL/GenBank/DDBJ whole genome shotgun (WGS) entry which is preliminary data.</text>
</comment>
<dbReference type="EMBL" id="JAJFAZ020000071">
    <property type="protein sequence ID" value="KAI5311209.1"/>
    <property type="molecule type" value="Genomic_DNA"/>
</dbReference>
<keyword evidence="1" id="KW-0812">Transmembrane</keyword>
<sequence length="80" mass="8759">MVRVSSLFPTGKVLVLYVFLKPSLQVLSGLILVLGSVVCDCDGPRVLDMEPWACRRSLVLLAENPDDASLPMVPLHYGTF</sequence>
<dbReference type="Proteomes" id="UP001054821">
    <property type="component" value="Unassembled WGS sequence"/>
</dbReference>
<proteinExistence type="predicted"/>
<reference evidence="2 3" key="1">
    <citation type="journal article" date="2022" name="G3 (Bethesda)">
        <title>Whole-genome sequence and methylome profiling of the almond [Prunus dulcis (Mill.) D.A. Webb] cultivar 'Nonpareil'.</title>
        <authorList>
            <person name="D'Amico-Willman K.M."/>
            <person name="Ouma W.Z."/>
            <person name="Meulia T."/>
            <person name="Sideli G.M."/>
            <person name="Gradziel T.M."/>
            <person name="Fresnedo-Ramirez J."/>
        </authorList>
    </citation>
    <scope>NUCLEOTIDE SEQUENCE [LARGE SCALE GENOMIC DNA]</scope>
    <source>
        <strain evidence="2">Clone GOH B32 T37-40</strain>
    </source>
</reference>
<keyword evidence="3" id="KW-1185">Reference proteome</keyword>
<keyword evidence="1" id="KW-1133">Transmembrane helix</keyword>
<evidence type="ECO:0000313" key="3">
    <source>
        <dbReference type="Proteomes" id="UP001054821"/>
    </source>
</evidence>
<keyword evidence="1" id="KW-0472">Membrane</keyword>
<feature type="transmembrane region" description="Helical" evidence="1">
    <location>
        <begin position="14"/>
        <end position="39"/>
    </location>
</feature>
<name>A0AAD4US92_PRUDU</name>
<organism evidence="2 3">
    <name type="scientific">Prunus dulcis</name>
    <name type="common">Almond</name>
    <name type="synonym">Amygdalus dulcis</name>
    <dbReference type="NCBI Taxonomy" id="3755"/>
    <lineage>
        <taxon>Eukaryota</taxon>
        <taxon>Viridiplantae</taxon>
        <taxon>Streptophyta</taxon>
        <taxon>Embryophyta</taxon>
        <taxon>Tracheophyta</taxon>
        <taxon>Spermatophyta</taxon>
        <taxon>Magnoliopsida</taxon>
        <taxon>eudicotyledons</taxon>
        <taxon>Gunneridae</taxon>
        <taxon>Pentapetalae</taxon>
        <taxon>rosids</taxon>
        <taxon>fabids</taxon>
        <taxon>Rosales</taxon>
        <taxon>Rosaceae</taxon>
        <taxon>Amygdaloideae</taxon>
        <taxon>Amygdaleae</taxon>
        <taxon>Prunus</taxon>
    </lineage>
</organism>
<evidence type="ECO:0000256" key="1">
    <source>
        <dbReference type="SAM" id="Phobius"/>
    </source>
</evidence>
<gene>
    <name evidence="2" type="ORF">L3X38_000131</name>
</gene>
<protein>
    <submittedName>
        <fullName evidence="2">Uncharacterized protein</fullName>
    </submittedName>
</protein>